<keyword evidence="2" id="KW-0677">Repeat</keyword>
<accession>A0ABD2QIN9</accession>
<keyword evidence="4" id="KW-0496">Mitochondrion</keyword>
<dbReference type="InterPro" id="IPR055063">
    <property type="entry name" value="Rib_mS39_PPR"/>
</dbReference>
<proteinExistence type="predicted"/>
<dbReference type="Gene3D" id="1.25.40.10">
    <property type="entry name" value="Tetratricopeptide repeat domain"/>
    <property type="match status" value="1"/>
</dbReference>
<dbReference type="EMBL" id="JBJKFK010000141">
    <property type="protein sequence ID" value="KAL3319382.1"/>
    <property type="molecule type" value="Genomic_DNA"/>
</dbReference>
<dbReference type="AlphaFoldDB" id="A0ABD2QIN9"/>
<keyword evidence="6" id="KW-1185">Reference proteome</keyword>
<evidence type="ECO:0000256" key="4">
    <source>
        <dbReference type="ARBA" id="ARBA00023128"/>
    </source>
</evidence>
<dbReference type="InterPro" id="IPR037387">
    <property type="entry name" value="PTCD3"/>
</dbReference>
<dbReference type="Pfam" id="PF22330">
    <property type="entry name" value="Rib_mS39_PPR"/>
    <property type="match status" value="1"/>
</dbReference>
<evidence type="ECO:0000256" key="1">
    <source>
        <dbReference type="ARBA" id="ARBA00004173"/>
    </source>
</evidence>
<dbReference type="Proteomes" id="UP001626550">
    <property type="component" value="Unassembled WGS sequence"/>
</dbReference>
<evidence type="ECO:0000256" key="2">
    <source>
        <dbReference type="ARBA" id="ARBA00022737"/>
    </source>
</evidence>
<comment type="subcellular location">
    <subcellularLocation>
        <location evidence="1">Mitochondrion</location>
    </subcellularLocation>
</comment>
<keyword evidence="3" id="KW-0809">Transit peptide</keyword>
<dbReference type="GO" id="GO:0005739">
    <property type="term" value="C:mitochondrion"/>
    <property type="evidence" value="ECO:0007669"/>
    <property type="project" value="UniProtKB-SubCell"/>
</dbReference>
<evidence type="ECO:0000256" key="3">
    <source>
        <dbReference type="ARBA" id="ARBA00022946"/>
    </source>
</evidence>
<dbReference type="InterPro" id="IPR011990">
    <property type="entry name" value="TPR-like_helical_dom_sf"/>
</dbReference>
<name>A0ABD2QIN9_9PLAT</name>
<gene>
    <name evidence="5" type="primary">PTCD3</name>
    <name evidence="5" type="ORF">Ciccas_001957</name>
</gene>
<protein>
    <submittedName>
        <fullName evidence="5">Pentatricopeptide repeat domain 3</fullName>
    </submittedName>
</protein>
<organism evidence="5 6">
    <name type="scientific">Cichlidogyrus casuarinus</name>
    <dbReference type="NCBI Taxonomy" id="1844966"/>
    <lineage>
        <taxon>Eukaryota</taxon>
        <taxon>Metazoa</taxon>
        <taxon>Spiralia</taxon>
        <taxon>Lophotrochozoa</taxon>
        <taxon>Platyhelminthes</taxon>
        <taxon>Monogenea</taxon>
        <taxon>Monopisthocotylea</taxon>
        <taxon>Dactylogyridea</taxon>
        <taxon>Ancyrocephalidae</taxon>
        <taxon>Cichlidogyrus</taxon>
    </lineage>
</organism>
<dbReference type="PANTHER" id="PTHR16276:SF1">
    <property type="entry name" value="SMALL RIBOSOMAL SUBUNIT PROTEIN MS39"/>
    <property type="match status" value="1"/>
</dbReference>
<dbReference type="PANTHER" id="PTHR16276">
    <property type="entry name" value="PENTATRICOPEPTIDE REPEAT DOMAIN-CONTAINING PROTEIN 3"/>
    <property type="match status" value="1"/>
</dbReference>
<comment type="caution">
    <text evidence="5">The sequence shown here is derived from an EMBL/GenBank/DDBJ whole genome shotgun (WGS) entry which is preliminary data.</text>
</comment>
<evidence type="ECO:0000313" key="6">
    <source>
        <dbReference type="Proteomes" id="UP001626550"/>
    </source>
</evidence>
<sequence length="579" mass="66695">MAKVSDLPEGIRAPNKPLEDPIRVLKALASTVRVTCPDESNYHLMQDPVLPRPRIREALMSKAAGRSAARLAMNQYFPQDIISLATETPRINELLPIYRPDDILSSVEAGEMDASSGMNICIDLLAVKECWELYEKHKDNAWDSETMHRLLELFCRSNGGLGGEAYFFNYPVGNYNMRPFPENIFLSLESEETQQPTWTTGDKNLAESFFSLRQKDLSTARGYSAMIRGAARFKNVQRSMELFEQAKKVRRELPLEMYHDLFPALASSDSFEKYFDTLNYVIKSMIKDSNLVPNVRTFEAIARSLALAAVRSSNDTSKHISYLLALKQEMENKNMEPTLGFLSNLFLALNQSPNKNPFDSRKLLETTVQSLEQKWTSLNNSPGYADDLTDDDRSFMKNAMLLAAAHQDLQTAERLLDMVSRKQDRRYLFLDGYMNQYFYRTYAYLIIRNSNFASCLNVLPQEVKENPKIAGQFLLERIHDVYMQNRTIFLHNTSLMLTLLSLYSKFSNDPVAFFDQNFVKEISNNDPYQWKQVRLNLMLESITKLAEVTLHIITEYKFKTNKALYHAIHELVTNREFCL</sequence>
<reference evidence="5 6" key="1">
    <citation type="submission" date="2024-11" db="EMBL/GenBank/DDBJ databases">
        <title>Adaptive evolution of stress response genes in parasites aligns with host niche diversity.</title>
        <authorList>
            <person name="Hahn C."/>
            <person name="Resl P."/>
        </authorList>
    </citation>
    <scope>NUCLEOTIDE SEQUENCE [LARGE SCALE GENOMIC DNA]</scope>
    <source>
        <strain evidence="5">EGGRZ-B1_66</strain>
        <tissue evidence="5">Body</tissue>
    </source>
</reference>
<evidence type="ECO:0000313" key="5">
    <source>
        <dbReference type="EMBL" id="KAL3319382.1"/>
    </source>
</evidence>